<proteinExistence type="predicted"/>
<dbReference type="PROSITE" id="PS50262">
    <property type="entry name" value="G_PROTEIN_RECEP_F1_2"/>
    <property type="match status" value="1"/>
</dbReference>
<keyword evidence="8 14" id="KW-0675">Receptor</keyword>
<feature type="domain" description="G-protein coupled receptors family 1 profile" evidence="12">
    <location>
        <begin position="34"/>
        <end position="284"/>
    </location>
</feature>
<organism evidence="13 14">
    <name type="scientific">Phascolarctos cinereus</name>
    <name type="common">Koala</name>
    <dbReference type="NCBI Taxonomy" id="38626"/>
    <lineage>
        <taxon>Eukaryota</taxon>
        <taxon>Metazoa</taxon>
        <taxon>Chordata</taxon>
        <taxon>Craniata</taxon>
        <taxon>Vertebrata</taxon>
        <taxon>Euteleostomi</taxon>
        <taxon>Mammalia</taxon>
        <taxon>Metatheria</taxon>
        <taxon>Diprotodontia</taxon>
        <taxon>Phascolarctidae</taxon>
        <taxon>Phascolarctos</taxon>
    </lineage>
</organism>
<dbReference type="RefSeq" id="XP_020848540.1">
    <property type="nucleotide sequence ID" value="XM_020992881.1"/>
</dbReference>
<evidence type="ECO:0000256" key="5">
    <source>
        <dbReference type="ARBA" id="ARBA00023040"/>
    </source>
</evidence>
<evidence type="ECO:0000256" key="4">
    <source>
        <dbReference type="ARBA" id="ARBA00022989"/>
    </source>
</evidence>
<name>A0A6P5KS30_PHACI</name>
<evidence type="ECO:0000259" key="12">
    <source>
        <dbReference type="PROSITE" id="PS50262"/>
    </source>
</evidence>
<evidence type="ECO:0000256" key="2">
    <source>
        <dbReference type="ARBA" id="ARBA00022475"/>
    </source>
</evidence>
<gene>
    <name evidence="14" type="primary">LOC110212795</name>
</gene>
<dbReference type="SUPFAM" id="SSF81321">
    <property type="entry name" value="Family A G protein-coupled receptor-like"/>
    <property type="match status" value="1"/>
</dbReference>
<feature type="transmembrane region" description="Helical" evidence="11">
    <location>
        <begin position="55"/>
        <end position="79"/>
    </location>
</feature>
<keyword evidence="2" id="KW-1003">Cell membrane</keyword>
<feature type="transmembrane region" description="Helical" evidence="11">
    <location>
        <begin position="218"/>
        <end position="236"/>
    </location>
</feature>
<protein>
    <submittedName>
        <fullName evidence="14">Probable G-protein coupled receptor 132</fullName>
    </submittedName>
</protein>
<sequence>MNDTDVINCPMDFEISRTMRISVFSLVVSAGLPLNCMAAWVLFFQVRMKNILSTYMINMVAANLFQIFTIPFWIHYTYLGHRWVLGREACIAIGFLFTTNFYAKIAFLCLIAKERYFHIVFPMRCRGLGTVAIAVKTSLVAWVVTVFFCSLGSYFISQGKEETQLCHEGYPLPESYARFKMGTMFFSFFAPLGLIGFFYVSILYKIRQVKNLEAKNQVYGCILLTMVTFFLIFGPYQVTSFLKYFLESRKRVSDICTKEEMLFLLKEISLCLITLEDILDPVLYILLLKSTRDKFAASCKCLCSSQEKLVTSQEIFISSV</sequence>
<dbReference type="Gene3D" id="1.20.1070.10">
    <property type="entry name" value="Rhodopsin 7-helix transmembrane proteins"/>
    <property type="match status" value="1"/>
</dbReference>
<accession>A0A6P5KS30</accession>
<feature type="transmembrane region" description="Helical" evidence="11">
    <location>
        <begin position="184"/>
        <end position="206"/>
    </location>
</feature>
<keyword evidence="7" id="KW-1015">Disulfide bond</keyword>
<evidence type="ECO:0000256" key="7">
    <source>
        <dbReference type="ARBA" id="ARBA00023157"/>
    </source>
</evidence>
<keyword evidence="13" id="KW-1185">Reference proteome</keyword>
<dbReference type="AlphaFoldDB" id="A0A6P5KS30"/>
<dbReference type="PANTHER" id="PTHR24234:SF9">
    <property type="entry name" value="G-PROTEIN COUPLED RECEPTOR 132-RELATED"/>
    <property type="match status" value="1"/>
</dbReference>
<dbReference type="Pfam" id="PF00001">
    <property type="entry name" value="7tm_1"/>
    <property type="match status" value="1"/>
</dbReference>
<dbReference type="GeneID" id="110212795"/>
<dbReference type="GO" id="GO:0005886">
    <property type="term" value="C:plasma membrane"/>
    <property type="evidence" value="ECO:0007669"/>
    <property type="project" value="UniProtKB-SubCell"/>
</dbReference>
<feature type="transmembrane region" description="Helical" evidence="11">
    <location>
        <begin position="91"/>
        <end position="112"/>
    </location>
</feature>
<evidence type="ECO:0000256" key="8">
    <source>
        <dbReference type="ARBA" id="ARBA00023170"/>
    </source>
</evidence>
<dbReference type="PANTHER" id="PTHR24234">
    <property type="entry name" value="LYSOPHOSPHATIDIC ACID RECEPTOR 5/SPHINGOSYLPHOSPHORYLCHOLINE RECEPTOR"/>
    <property type="match status" value="1"/>
</dbReference>
<dbReference type="InterPro" id="IPR017452">
    <property type="entry name" value="GPCR_Rhodpsn_7TM"/>
</dbReference>
<dbReference type="InParanoid" id="A0A6P5KS30"/>
<dbReference type="InterPro" id="IPR000276">
    <property type="entry name" value="GPCR_Rhodpsn"/>
</dbReference>
<feature type="transmembrane region" description="Helical" evidence="11">
    <location>
        <begin position="133"/>
        <end position="156"/>
    </location>
</feature>
<dbReference type="Proteomes" id="UP000515140">
    <property type="component" value="Unplaced"/>
</dbReference>
<dbReference type="KEGG" id="pcw:110212795"/>
<feature type="transmembrane region" description="Helical" evidence="11">
    <location>
        <begin position="21"/>
        <end position="43"/>
    </location>
</feature>
<evidence type="ECO:0000313" key="14">
    <source>
        <dbReference type="RefSeq" id="XP_020848540.1"/>
    </source>
</evidence>
<keyword evidence="10" id="KW-0807">Transducer</keyword>
<evidence type="ECO:0000256" key="11">
    <source>
        <dbReference type="SAM" id="Phobius"/>
    </source>
</evidence>
<keyword evidence="4 11" id="KW-1133">Transmembrane helix</keyword>
<keyword evidence="3 11" id="KW-0812">Transmembrane</keyword>
<dbReference type="GO" id="GO:0004930">
    <property type="term" value="F:G protein-coupled receptor activity"/>
    <property type="evidence" value="ECO:0007669"/>
    <property type="project" value="UniProtKB-KW"/>
</dbReference>
<evidence type="ECO:0000313" key="13">
    <source>
        <dbReference type="Proteomes" id="UP000515140"/>
    </source>
</evidence>
<evidence type="ECO:0000256" key="6">
    <source>
        <dbReference type="ARBA" id="ARBA00023136"/>
    </source>
</evidence>
<evidence type="ECO:0000256" key="10">
    <source>
        <dbReference type="ARBA" id="ARBA00023224"/>
    </source>
</evidence>
<keyword evidence="5" id="KW-0297">G-protein coupled receptor</keyword>
<reference evidence="14" key="1">
    <citation type="submission" date="2025-08" db="UniProtKB">
        <authorList>
            <consortium name="RefSeq"/>
        </authorList>
    </citation>
    <scope>IDENTIFICATION</scope>
    <source>
        <tissue evidence="14">Spleen</tissue>
    </source>
</reference>
<evidence type="ECO:0000256" key="9">
    <source>
        <dbReference type="ARBA" id="ARBA00023180"/>
    </source>
</evidence>
<keyword evidence="9" id="KW-0325">Glycoprotein</keyword>
<dbReference type="FunFam" id="1.20.1070.10:FF:001302">
    <property type="entry name" value="Uncharacterized protein"/>
    <property type="match status" value="1"/>
</dbReference>
<dbReference type="PRINTS" id="PR00237">
    <property type="entry name" value="GPCRRHODOPSN"/>
</dbReference>
<evidence type="ECO:0000256" key="1">
    <source>
        <dbReference type="ARBA" id="ARBA00004651"/>
    </source>
</evidence>
<keyword evidence="6 11" id="KW-0472">Membrane</keyword>
<comment type="subcellular location">
    <subcellularLocation>
        <location evidence="1">Cell membrane</location>
        <topology evidence="1">Multi-pass membrane protein</topology>
    </subcellularLocation>
</comment>
<evidence type="ECO:0000256" key="3">
    <source>
        <dbReference type="ARBA" id="ARBA00022692"/>
    </source>
</evidence>